<dbReference type="SMART" id="SM00382">
    <property type="entry name" value="AAA"/>
    <property type="match status" value="1"/>
</dbReference>
<proteinExistence type="inferred from homology"/>
<evidence type="ECO:0000256" key="5">
    <source>
        <dbReference type="ARBA" id="ARBA00022840"/>
    </source>
</evidence>
<comment type="similarity">
    <text evidence="1 8">Belongs to the RecN family.</text>
</comment>
<reference evidence="11" key="1">
    <citation type="submission" date="2020-09" db="EMBL/GenBank/DDBJ databases">
        <title>Complete genome sequencing of Faecalibacillus intestinalis strain 14EGH31.</title>
        <authorList>
            <person name="Sakamoto M."/>
            <person name="Murakami T."/>
            <person name="Mori H."/>
        </authorList>
    </citation>
    <scope>NUCLEOTIDE SEQUENCE [LARGE SCALE GENOMIC DNA]</scope>
    <source>
        <strain evidence="11">14EGH31</strain>
    </source>
</reference>
<dbReference type="GO" id="GO:0043590">
    <property type="term" value="C:bacterial nucleoid"/>
    <property type="evidence" value="ECO:0007669"/>
    <property type="project" value="TreeGrafter"/>
</dbReference>
<dbReference type="AlphaFoldDB" id="A0A7I8DYR0"/>
<dbReference type="GO" id="GO:0016887">
    <property type="term" value="F:ATP hydrolysis activity"/>
    <property type="evidence" value="ECO:0007669"/>
    <property type="project" value="InterPro"/>
</dbReference>
<dbReference type="CDD" id="cd03241">
    <property type="entry name" value="ABC_RecN"/>
    <property type="match status" value="2"/>
</dbReference>
<dbReference type="PANTHER" id="PTHR11059">
    <property type="entry name" value="DNA REPAIR PROTEIN RECN"/>
    <property type="match status" value="1"/>
</dbReference>
<keyword evidence="6 8" id="KW-0234">DNA repair</keyword>
<name>A0A7I8DYR0_9FIRM</name>
<dbReference type="PANTHER" id="PTHR11059:SF0">
    <property type="entry name" value="DNA REPAIR PROTEIN RECN"/>
    <property type="match status" value="1"/>
</dbReference>
<organism evidence="10 11">
    <name type="scientific">Faecalibacillus intestinalis</name>
    <dbReference type="NCBI Taxonomy" id="1982626"/>
    <lineage>
        <taxon>Bacteria</taxon>
        <taxon>Bacillati</taxon>
        <taxon>Bacillota</taxon>
        <taxon>Erysipelotrichia</taxon>
        <taxon>Erysipelotrichales</taxon>
        <taxon>Coprobacillaceae</taxon>
        <taxon>Faecalibacillus</taxon>
    </lineage>
</organism>
<accession>A0A7I8DYR0</accession>
<dbReference type="InterPro" id="IPR038729">
    <property type="entry name" value="Rad50/SbcC_AAA"/>
</dbReference>
<evidence type="ECO:0000256" key="4">
    <source>
        <dbReference type="ARBA" id="ARBA00022763"/>
    </source>
</evidence>
<evidence type="ECO:0000313" key="11">
    <source>
        <dbReference type="Proteomes" id="UP000593842"/>
    </source>
</evidence>
<dbReference type="Gene3D" id="3.40.50.300">
    <property type="entry name" value="P-loop containing nucleotide triphosphate hydrolases"/>
    <property type="match status" value="2"/>
</dbReference>
<dbReference type="InterPro" id="IPR027417">
    <property type="entry name" value="P-loop_NTPase"/>
</dbReference>
<evidence type="ECO:0000256" key="8">
    <source>
        <dbReference type="PIRNR" id="PIRNR003128"/>
    </source>
</evidence>
<evidence type="ECO:0000256" key="6">
    <source>
        <dbReference type="ARBA" id="ARBA00023204"/>
    </source>
</evidence>
<dbReference type="EMBL" id="AP024085">
    <property type="protein sequence ID" value="BCL57801.1"/>
    <property type="molecule type" value="Genomic_DNA"/>
</dbReference>
<evidence type="ECO:0000256" key="3">
    <source>
        <dbReference type="ARBA" id="ARBA00022741"/>
    </source>
</evidence>
<feature type="domain" description="AAA+ ATPase" evidence="9">
    <location>
        <begin position="25"/>
        <end position="521"/>
    </location>
</feature>
<dbReference type="GO" id="GO:0005524">
    <property type="term" value="F:ATP binding"/>
    <property type="evidence" value="ECO:0007669"/>
    <property type="project" value="UniProtKB-KW"/>
</dbReference>
<evidence type="ECO:0000313" key="10">
    <source>
        <dbReference type="EMBL" id="BCL57801.1"/>
    </source>
</evidence>
<evidence type="ECO:0000259" key="9">
    <source>
        <dbReference type="SMART" id="SM00382"/>
    </source>
</evidence>
<dbReference type="InterPro" id="IPR004604">
    <property type="entry name" value="DNA_recomb/repair_RecN"/>
</dbReference>
<dbReference type="GO" id="GO:0009432">
    <property type="term" value="P:SOS response"/>
    <property type="evidence" value="ECO:0007669"/>
    <property type="project" value="TreeGrafter"/>
</dbReference>
<dbReference type="InterPro" id="IPR003593">
    <property type="entry name" value="AAA+_ATPase"/>
</dbReference>
<dbReference type="GO" id="GO:0006310">
    <property type="term" value="P:DNA recombination"/>
    <property type="evidence" value="ECO:0007669"/>
    <property type="project" value="InterPro"/>
</dbReference>
<keyword evidence="4 8" id="KW-0227">DNA damage</keyword>
<dbReference type="Proteomes" id="UP000593842">
    <property type="component" value="Chromosome"/>
</dbReference>
<keyword evidence="5" id="KW-0067">ATP-binding</keyword>
<protein>
    <recommendedName>
        <fullName evidence="2 8">DNA repair protein RecN</fullName>
    </recommendedName>
    <alternativeName>
        <fullName evidence="7 8">Recombination protein N</fullName>
    </alternativeName>
</protein>
<keyword evidence="3" id="KW-0547">Nucleotide-binding</keyword>
<dbReference type="KEGG" id="fit:Fi14EGH31_15130"/>
<gene>
    <name evidence="10" type="primary">recN</name>
    <name evidence="10" type="ORF">Fi14EGH31_15130</name>
</gene>
<comment type="function">
    <text evidence="8">May be involved in recombinational repair of damaged DNA.</text>
</comment>
<dbReference type="SUPFAM" id="SSF52540">
    <property type="entry name" value="P-loop containing nucleoside triphosphate hydrolases"/>
    <property type="match status" value="1"/>
</dbReference>
<dbReference type="GO" id="GO:0006302">
    <property type="term" value="P:double-strand break repair"/>
    <property type="evidence" value="ECO:0007669"/>
    <property type="project" value="InterPro"/>
</dbReference>
<evidence type="ECO:0000256" key="1">
    <source>
        <dbReference type="ARBA" id="ARBA00009441"/>
    </source>
</evidence>
<dbReference type="NCBIfam" id="TIGR00634">
    <property type="entry name" value="recN"/>
    <property type="match status" value="1"/>
</dbReference>
<evidence type="ECO:0000256" key="7">
    <source>
        <dbReference type="ARBA" id="ARBA00033408"/>
    </source>
</evidence>
<dbReference type="PIRSF" id="PIRSF003128">
    <property type="entry name" value="RecN"/>
    <property type="match status" value="1"/>
</dbReference>
<evidence type="ECO:0000256" key="2">
    <source>
        <dbReference type="ARBA" id="ARBA00021315"/>
    </source>
</evidence>
<dbReference type="Pfam" id="PF13476">
    <property type="entry name" value="AAA_23"/>
    <property type="match status" value="1"/>
</dbReference>
<sequence length="552" mass="63906">MGDTMIESLYIENFAIIDQVQIDFQSGMTVLTGETGAGKSIIIDAIGQLIGQRSQPSFVKNGADYAFIEGVFSSNKEIDKILLDNNFPIDEHLVISKKINHDGKSAIKINYRNSSQLLLKKIMSQIVDIHSQFETHQLFNESYHLKLLDNFIGNELIDLKKEYLTLYQTYKNLNQKFLSLTKEELTDEQLDFYLAQLEEIEELDLENFDEEEFLKERNNLLNYEKNSQHIKNYKALMDSSKGIMDLFKQSLNELSYLEIDDIKHNYDQLYDLYYTVDGINQDIYDQFSQSYFSEERYNEVQDTFFKLNKLKRKYGQTIDAIIDFKNSLIEKIELFKNRDQMIENINLKLKETENQLIYYAKKISILRKNKALELEKEVKYILNQMYLQQVQFKFDFQINDFNDNGIDNVKIVVSTNSGQPLQPLQKIASGGELSRIMLAIKAVSQNSKDGGTIIFDEADTGVSGKVAESIGYVMKKISKKQQVICITHLAQVACFANNHLFIEKEQMDNTSKVHVRLLNEKESVYELAKMISGKEITQQSIDHAKKLKEISV</sequence>